<feature type="binding site" evidence="6">
    <location>
        <position position="1340"/>
    </location>
    <ligand>
        <name>ATP</name>
        <dbReference type="ChEBI" id="CHEBI:30616"/>
    </ligand>
</feature>
<feature type="compositionally biased region" description="Polar residues" evidence="7">
    <location>
        <begin position="431"/>
        <end position="444"/>
    </location>
</feature>
<dbReference type="Gene3D" id="1.10.510.10">
    <property type="entry name" value="Transferase(Phosphotransferase) domain 1"/>
    <property type="match status" value="1"/>
</dbReference>
<feature type="region of interest" description="Disordered" evidence="7">
    <location>
        <begin position="1"/>
        <end position="54"/>
    </location>
</feature>
<organism evidence="9 10">
    <name type="scientific">Arxiozyma heterogenica</name>
    <dbReference type="NCBI Taxonomy" id="278026"/>
    <lineage>
        <taxon>Eukaryota</taxon>
        <taxon>Fungi</taxon>
        <taxon>Dikarya</taxon>
        <taxon>Ascomycota</taxon>
        <taxon>Saccharomycotina</taxon>
        <taxon>Saccharomycetes</taxon>
        <taxon>Saccharomycetales</taxon>
        <taxon>Saccharomycetaceae</taxon>
        <taxon>Arxiozyma</taxon>
    </lineage>
</organism>
<feature type="compositionally biased region" description="Basic residues" evidence="7">
    <location>
        <begin position="986"/>
        <end position="1001"/>
    </location>
</feature>
<accession>A0AAN7ZSS2</accession>
<dbReference type="PROSITE" id="PS00108">
    <property type="entry name" value="PROTEIN_KINASE_ST"/>
    <property type="match status" value="1"/>
</dbReference>
<feature type="region of interest" description="Disordered" evidence="7">
    <location>
        <begin position="848"/>
        <end position="877"/>
    </location>
</feature>
<feature type="compositionally biased region" description="Polar residues" evidence="7">
    <location>
        <begin position="1"/>
        <end position="27"/>
    </location>
</feature>
<feature type="compositionally biased region" description="Polar residues" evidence="7">
    <location>
        <begin position="867"/>
        <end position="877"/>
    </location>
</feature>
<feature type="region of interest" description="Disordered" evidence="7">
    <location>
        <begin position="379"/>
        <end position="407"/>
    </location>
</feature>
<dbReference type="FunFam" id="1.10.510.10:FF:000182">
    <property type="entry name" value="MAP kinase kinase kinase mkh1"/>
    <property type="match status" value="1"/>
</dbReference>
<keyword evidence="3 6" id="KW-0547">Nucleotide-binding</keyword>
<dbReference type="FunFam" id="3.30.200.20:FF:000387">
    <property type="entry name" value="Serine/threonine-protein kinase STE11"/>
    <property type="match status" value="1"/>
</dbReference>
<evidence type="ECO:0000256" key="4">
    <source>
        <dbReference type="ARBA" id="ARBA00022777"/>
    </source>
</evidence>
<proteinExistence type="inferred from homology"/>
<evidence type="ECO:0000256" key="7">
    <source>
        <dbReference type="SAM" id="MobiDB-lite"/>
    </source>
</evidence>
<feature type="compositionally biased region" description="Basic and acidic residues" evidence="7">
    <location>
        <begin position="659"/>
        <end position="671"/>
    </location>
</feature>
<feature type="compositionally biased region" description="Polar residues" evidence="7">
    <location>
        <begin position="379"/>
        <end position="404"/>
    </location>
</feature>
<feature type="compositionally biased region" description="Low complexity" evidence="7">
    <location>
        <begin position="296"/>
        <end position="312"/>
    </location>
</feature>
<dbReference type="InterPro" id="IPR017441">
    <property type="entry name" value="Protein_kinase_ATP_BS"/>
</dbReference>
<feature type="compositionally biased region" description="Polar residues" evidence="7">
    <location>
        <begin position="1002"/>
        <end position="1011"/>
    </location>
</feature>
<evidence type="ECO:0000256" key="1">
    <source>
        <dbReference type="ARBA" id="ARBA00006529"/>
    </source>
</evidence>
<dbReference type="Proteomes" id="UP001306508">
    <property type="component" value="Unassembled WGS sequence"/>
</dbReference>
<dbReference type="InterPro" id="IPR000719">
    <property type="entry name" value="Prot_kinase_dom"/>
</dbReference>
<feature type="compositionally biased region" description="Polar residues" evidence="7">
    <location>
        <begin position="1214"/>
        <end position="1231"/>
    </location>
</feature>
<evidence type="ECO:0000256" key="6">
    <source>
        <dbReference type="PROSITE-ProRule" id="PRU10141"/>
    </source>
</evidence>
<feature type="compositionally biased region" description="Low complexity" evidence="7">
    <location>
        <begin position="637"/>
        <end position="649"/>
    </location>
</feature>
<keyword evidence="10" id="KW-1185">Reference proteome</keyword>
<feature type="compositionally biased region" description="Low complexity" evidence="7">
    <location>
        <begin position="848"/>
        <end position="858"/>
    </location>
</feature>
<sequence length="1616" mass="180698">MDRNSSTTAPNDDNKNQEIVTQPNNGSLPVRKKQPPPPPNSLDHHHQTRNTTRTSYMSNISGLSSLTENEANMFHSDSITSSSSSSSSNIQSNYIPTFHVNNNVNIPGTSNDSSSLKRPSVSGSSTLSDNLTLYTIGDDNKNINTSPTAPSYHNPLTISHNENTGSLVGSTTSNSNPNSRKSSDGNSVNSLSFDKLILSWDPTDPEEWTMQRVLLWLKSQEFPDQWISFFKKNQLYGNKFIRLLAYDNFQMYERYLTISKMGSFTRFQDLLKKTMTKNVDNIHIMRQKNLDKSLTSHRSLSSNLRSSSDNLSKNVQNNTKSPLPENGLTLTKSVPSKSHTSNDYKSKSIPKRYHQKTLSASALYRRSLISLRGSSISAGTSATLSSMPLNTNNYNSTDPKSPTRGNKIKLHIPQKPLSTLEASANSLVSNNNILTPSRSNSSPLSPGIFRKNHKSSSSESSLLNAIFGSSSNTPTNQTTNNTTPLNHLKHHSNPENERTPGQKPNNTSTYNTPHNNKHHFSSHVASIQQQYNLNKYPSQKKRHSISNDNLINVKGQINTLTGLNNGDAISSNLRPIKNEEKETLWDKLKRRSQIGLGYSNSTANTPTTANTLAISTSSLNNNNKSNTSLVTLTTNNIENSNTNNTPNVTSKLNSNSDVMSKKTNSERHKDTTSSFQKNENLEKISKKVKEKSTSLDNVKSPFQDYYPIINNNYQGNSKDIFIWISKNNISFVSLKVNGIKDVNELKITIQSKLSIPADHDIAIHMTDFYNNLGPPIPNKVLEAINIDGFEQSTMKFYIKEQMKTTSRPRTATLSNEPNQQLRSVRSRNSVRSVASSIVTDDVSIVTSSSDVTSFDDPSGGTGRRYPQTPSIYYDASTSNKSTEEELNYWNIKDQLPSENIQKQLLQNSAAINTGKIDSTINKSKNTTPRKNSKSSFHVLMKNDTNEINFNKRRESPYVIPELAPKREAPKAPANISPPRTLSHYKSAPHLRRTTTKIHRKPVSSSTSKLVGSFMPGSTQVMVPQPYKGATDFERKIKSEDEDVVLNPVSNFMLKQRLDRSNSHSSINHPLINNTPPFLKRGVSKRIVSSASAADVFEENDITFADAPALSDTDNDDTSSDDIIWSNNKKQSEDITSTVNNIVSSTDNKDIKHSVLSDIFQKEEENYLSDDNLEKSNGLSRKMTLRPSPEEVYENLEKFFPPAYLDKPILENLIAPTSPNSNAQHSSVSSKQKNTDDAVIPVDISYHKHLPKRTRTIRAIANEANQARKNSMKLKRHNTKMWGTRMVEITEKQLVSINKSKNSKGEYREFAWMKGEMIGKGSFGAVYLCLNLTTGEMMAVKQVEVPQYSSHDQNIIDMVEALKSEVNTLKDLDHLNIVQYLGFEEKNHIYSLFLEYVAGGSVGSLIRLYGRFDESLIRHLTVQVLRGLAYLHSKGILHRDMKADNLLLDQDGICKISDFGISRKSNDIYSNSDMTMRGTVFWMAPEMVDTKQGYSAKVDIWSLGCVVLEMFAGKRPWSNLEVVAAMFKIGKSKSAPPIPEDTLPLVSQEGRNFLDSCFEINPDLRPTADKLLSHPFSKVYESFDFKQTKLANFIRSNDILNSSKLRATSQEGLKKDI</sequence>
<dbReference type="PROSITE" id="PS50011">
    <property type="entry name" value="PROTEIN_KINASE_DOM"/>
    <property type="match status" value="1"/>
</dbReference>
<comment type="similarity">
    <text evidence="1">Belongs to the protein kinase superfamily. STE Ser/Thr protein kinase family. MAP kinase kinase kinase subfamily.</text>
</comment>
<keyword evidence="4" id="KW-0418">Kinase</keyword>
<dbReference type="SUPFAM" id="SSF56112">
    <property type="entry name" value="Protein kinase-like (PK-like)"/>
    <property type="match status" value="1"/>
</dbReference>
<dbReference type="EMBL" id="JAWIZZ010000040">
    <property type="protein sequence ID" value="KAK5780749.1"/>
    <property type="molecule type" value="Genomic_DNA"/>
</dbReference>
<dbReference type="GO" id="GO:0000196">
    <property type="term" value="P:cell integrity MAPK cascade"/>
    <property type="evidence" value="ECO:0007669"/>
    <property type="project" value="UniProtKB-ARBA"/>
</dbReference>
<dbReference type="InterPro" id="IPR008271">
    <property type="entry name" value="Ser/Thr_kinase_AS"/>
</dbReference>
<feature type="compositionally biased region" description="Polar residues" evidence="7">
    <location>
        <begin position="328"/>
        <end position="339"/>
    </location>
</feature>
<dbReference type="SMART" id="SM00220">
    <property type="entry name" value="S_TKc"/>
    <property type="match status" value="1"/>
</dbReference>
<feature type="compositionally biased region" description="Polar residues" evidence="7">
    <location>
        <begin position="142"/>
        <end position="187"/>
    </location>
</feature>
<keyword evidence="5 6" id="KW-0067">ATP-binding</keyword>
<protein>
    <recommendedName>
        <fullName evidence="8">Protein kinase domain-containing protein</fullName>
    </recommendedName>
</protein>
<feature type="region of interest" description="Disordered" evidence="7">
    <location>
        <begin position="968"/>
        <end position="1011"/>
    </location>
</feature>
<keyword evidence="2" id="KW-0808">Transferase</keyword>
<feature type="domain" description="Protein kinase" evidence="8">
    <location>
        <begin position="1311"/>
        <end position="1576"/>
    </location>
</feature>
<dbReference type="InterPro" id="IPR011009">
    <property type="entry name" value="Kinase-like_dom_sf"/>
</dbReference>
<dbReference type="PANTHER" id="PTHR48016:SF48">
    <property type="entry name" value="SERINE_THREONINE-PROTEIN KINASE BCK1_SLK1_SSP31"/>
    <property type="match status" value="1"/>
</dbReference>
<dbReference type="SUPFAM" id="SSF47769">
    <property type="entry name" value="SAM/Pointed domain"/>
    <property type="match status" value="1"/>
</dbReference>
<feature type="region of interest" description="Disordered" evidence="7">
    <location>
        <begin position="637"/>
        <end position="675"/>
    </location>
</feature>
<evidence type="ECO:0000313" key="10">
    <source>
        <dbReference type="Proteomes" id="UP001306508"/>
    </source>
</evidence>
<feature type="region of interest" description="Disordered" evidence="7">
    <location>
        <begin position="806"/>
        <end position="827"/>
    </location>
</feature>
<feature type="region of interest" description="Disordered" evidence="7">
    <location>
        <begin position="1214"/>
        <end position="1234"/>
    </location>
</feature>
<evidence type="ECO:0000256" key="3">
    <source>
        <dbReference type="ARBA" id="ARBA00022741"/>
    </source>
</evidence>
<dbReference type="GO" id="GO:0004709">
    <property type="term" value="F:MAP kinase kinase kinase activity"/>
    <property type="evidence" value="ECO:0007669"/>
    <property type="project" value="UniProtKB-ARBA"/>
</dbReference>
<dbReference type="InterPro" id="IPR050538">
    <property type="entry name" value="MAP_kinase_kinase_kinase"/>
</dbReference>
<dbReference type="Pfam" id="PF00069">
    <property type="entry name" value="Pkinase"/>
    <property type="match status" value="1"/>
</dbReference>
<dbReference type="GO" id="GO:0005524">
    <property type="term" value="F:ATP binding"/>
    <property type="evidence" value="ECO:0007669"/>
    <property type="project" value="UniProtKB-UniRule"/>
</dbReference>
<feature type="region of interest" description="Disordered" evidence="7">
    <location>
        <begin position="431"/>
        <end position="519"/>
    </location>
</feature>
<gene>
    <name evidence="9" type="ORF">RI543_001871</name>
</gene>
<feature type="region of interest" description="Disordered" evidence="7">
    <location>
        <begin position="105"/>
        <end position="187"/>
    </location>
</feature>
<feature type="compositionally biased region" description="Polar residues" evidence="7">
    <location>
        <begin position="105"/>
        <end position="133"/>
    </location>
</feature>
<dbReference type="InterPro" id="IPR013761">
    <property type="entry name" value="SAM/pointed_sf"/>
</dbReference>
<dbReference type="PROSITE" id="PS00107">
    <property type="entry name" value="PROTEIN_KINASE_ATP"/>
    <property type="match status" value="1"/>
</dbReference>
<evidence type="ECO:0000313" key="9">
    <source>
        <dbReference type="EMBL" id="KAK5780749.1"/>
    </source>
</evidence>
<reference evidence="10" key="1">
    <citation type="submission" date="2023-07" db="EMBL/GenBank/DDBJ databases">
        <title>A draft genome of Kazachstania heterogenica Y-27499.</title>
        <authorList>
            <person name="Donic C."/>
            <person name="Kralova J.S."/>
            <person name="Fidel L."/>
            <person name="Ben-Dor S."/>
            <person name="Jung S."/>
        </authorList>
    </citation>
    <scope>NUCLEOTIDE SEQUENCE [LARGE SCALE GENOMIC DNA]</scope>
    <source>
        <strain evidence="10">Y27499</strain>
    </source>
</reference>
<feature type="region of interest" description="Disordered" evidence="7">
    <location>
        <begin position="293"/>
        <end position="352"/>
    </location>
</feature>
<evidence type="ECO:0000256" key="2">
    <source>
        <dbReference type="ARBA" id="ARBA00022679"/>
    </source>
</evidence>
<evidence type="ECO:0000259" key="8">
    <source>
        <dbReference type="PROSITE" id="PS50011"/>
    </source>
</evidence>
<evidence type="ECO:0000256" key="5">
    <source>
        <dbReference type="ARBA" id="ARBA00022840"/>
    </source>
</evidence>
<dbReference type="PANTHER" id="PTHR48016">
    <property type="entry name" value="MAP KINASE KINASE KINASE SSK2-RELATED-RELATED"/>
    <property type="match status" value="1"/>
</dbReference>
<feature type="compositionally biased region" description="Polar residues" evidence="7">
    <location>
        <begin position="502"/>
        <end position="514"/>
    </location>
</feature>
<feature type="compositionally biased region" description="Low complexity" evidence="7">
    <location>
        <begin position="472"/>
        <end position="486"/>
    </location>
</feature>
<feature type="compositionally biased region" description="Polar residues" evidence="7">
    <location>
        <begin position="806"/>
        <end position="821"/>
    </location>
</feature>
<name>A0AAN7ZSS2_9SACH</name>
<comment type="caution">
    <text evidence="9">The sequence shown here is derived from an EMBL/GenBank/DDBJ whole genome shotgun (WGS) entry which is preliminary data.</text>
</comment>